<evidence type="ECO:0000313" key="2">
    <source>
        <dbReference type="Proteomes" id="UP000076976"/>
    </source>
</evidence>
<protein>
    <recommendedName>
        <fullName evidence="3">DUF1579 domain-containing protein</fullName>
    </recommendedName>
</protein>
<dbReference type="EMBL" id="LQZG01000001">
    <property type="protein sequence ID" value="OAB88719.1"/>
    <property type="molecule type" value="Genomic_DNA"/>
</dbReference>
<reference evidence="1 2" key="1">
    <citation type="submission" date="2016-01" db="EMBL/GenBank/DDBJ databases">
        <title>Janibacter melonis strain CD11_4 genome sequencing and assembly.</title>
        <authorList>
            <person name="Nair G.R."/>
            <person name="Kaur G."/>
            <person name="Chander A.M."/>
            <person name="Mayilraj S."/>
        </authorList>
    </citation>
    <scope>NUCLEOTIDE SEQUENCE [LARGE SCALE GENOMIC DNA]</scope>
    <source>
        <strain evidence="1 2">CD11-4</strain>
    </source>
</reference>
<sequence>MADVVTLTGSCSFRLMPDDPLVEATSSATLTTLPDGAVVLGYRWTHPADGDQHGSLLVGRAEEGAVEAAWYDTWHQHPGLMTLTGHREGEHVRLEATYEQEWGWQVELDLGEGSTAMTMRNVVPASAASGTTPAGPYDVMLARWS</sequence>
<organism evidence="1 2">
    <name type="scientific">Janibacter melonis</name>
    <dbReference type="NCBI Taxonomy" id="262209"/>
    <lineage>
        <taxon>Bacteria</taxon>
        <taxon>Bacillati</taxon>
        <taxon>Actinomycetota</taxon>
        <taxon>Actinomycetes</taxon>
        <taxon>Micrococcales</taxon>
        <taxon>Intrasporangiaceae</taxon>
        <taxon>Janibacter</taxon>
    </lineage>
</organism>
<dbReference type="Proteomes" id="UP000076976">
    <property type="component" value="Unassembled WGS sequence"/>
</dbReference>
<keyword evidence="2" id="KW-1185">Reference proteome</keyword>
<dbReference type="STRING" id="262209.AWH69_02730"/>
<evidence type="ECO:0000313" key="1">
    <source>
        <dbReference type="EMBL" id="OAB88719.1"/>
    </source>
</evidence>
<name>A0A176QG70_9MICO</name>
<gene>
    <name evidence="1" type="ORF">AWH69_02730</name>
</gene>
<dbReference type="RefSeq" id="WP_068271085.1">
    <property type="nucleotide sequence ID" value="NZ_LQZG01000001.1"/>
</dbReference>
<evidence type="ECO:0008006" key="3">
    <source>
        <dbReference type="Google" id="ProtNLM"/>
    </source>
</evidence>
<comment type="caution">
    <text evidence="1">The sequence shown here is derived from an EMBL/GenBank/DDBJ whole genome shotgun (WGS) entry which is preliminary data.</text>
</comment>
<dbReference type="AlphaFoldDB" id="A0A176QG70"/>
<proteinExistence type="predicted"/>
<accession>A0A176QG70</accession>